<dbReference type="InterPro" id="IPR039059">
    <property type="entry name" value="MVP"/>
</dbReference>
<proteinExistence type="predicted"/>
<comment type="caution">
    <text evidence="4">The sequence shown here is derived from an EMBL/GenBank/DDBJ whole genome shotgun (WGS) entry which is preliminary data.</text>
</comment>
<evidence type="ECO:0000313" key="5">
    <source>
        <dbReference type="Proteomes" id="UP000663879"/>
    </source>
</evidence>
<feature type="coiled-coil region" evidence="1">
    <location>
        <begin position="231"/>
        <end position="258"/>
    </location>
</feature>
<dbReference type="Gene3D" id="3.30.479.30">
    <property type="entry name" value="Band 7 domain"/>
    <property type="match status" value="1"/>
</dbReference>
<dbReference type="InterPro" id="IPR036013">
    <property type="entry name" value="Band_7/SPFH_dom_sf"/>
</dbReference>
<name>A0A814R4X1_9BILA</name>
<dbReference type="GO" id="GO:0005634">
    <property type="term" value="C:nucleus"/>
    <property type="evidence" value="ECO:0007669"/>
    <property type="project" value="TreeGrafter"/>
</dbReference>
<protein>
    <recommendedName>
        <fullName evidence="6">Major vault protein</fullName>
    </recommendedName>
</protein>
<keyword evidence="1" id="KW-0175">Coiled coil</keyword>
<feature type="non-terminal residue" evidence="4">
    <location>
        <position position="1"/>
    </location>
</feature>
<dbReference type="InterPro" id="IPR040989">
    <property type="entry name" value="Vault_3"/>
</dbReference>
<dbReference type="Gene3D" id="6.10.250.720">
    <property type="match status" value="1"/>
</dbReference>
<evidence type="ECO:0000313" key="4">
    <source>
        <dbReference type="EMBL" id="CAF1128376.1"/>
    </source>
</evidence>
<feature type="domain" description="Major vault protein repeat" evidence="3">
    <location>
        <begin position="29"/>
        <end position="90"/>
    </location>
</feature>
<evidence type="ECO:0008006" key="6">
    <source>
        <dbReference type="Google" id="ProtNLM"/>
    </source>
</evidence>
<accession>A0A814R4X1</accession>
<keyword evidence="5" id="KW-1185">Reference proteome</keyword>
<evidence type="ECO:0000259" key="2">
    <source>
        <dbReference type="Pfam" id="PF11978"/>
    </source>
</evidence>
<dbReference type="Proteomes" id="UP000663879">
    <property type="component" value="Unassembled WGS sequence"/>
</dbReference>
<reference evidence="4" key="1">
    <citation type="submission" date="2021-02" db="EMBL/GenBank/DDBJ databases">
        <authorList>
            <person name="Nowell W R."/>
        </authorList>
    </citation>
    <scope>NUCLEOTIDE SEQUENCE</scope>
    <source>
        <strain evidence="4">Ploen Becks lab</strain>
    </source>
</reference>
<dbReference type="EMBL" id="CAJNOC010009390">
    <property type="protein sequence ID" value="CAF1128376.1"/>
    <property type="molecule type" value="Genomic_DNA"/>
</dbReference>
<dbReference type="OrthoDB" id="6125719at2759"/>
<dbReference type="InterPro" id="IPR021870">
    <property type="entry name" value="MVP_shoulder"/>
</dbReference>
<dbReference type="Pfam" id="PF17795">
    <property type="entry name" value="Vault_3"/>
    <property type="match status" value="1"/>
</dbReference>
<sequence>VEKLLAKDALGERGNRDPKSEKPRNKYQVVTYRVPHNGAVQIYDYKEKKSRVIFGPDLVMLRPDEQFTLISISGDIPKKPNQIKALCLLLGPDFFTDVIQIETADHARLSLKLSYNWHFRVNQQDEKDAIKLFNVPDFVGDACKAIASRIRGAVAAVAFDDFHKNSAKIIRTSVFGLDENASVKKEFVFKQNNLVITSVDIQAVEPVDQRTRDSLQKSVQLAIEITTNSQEAAAKHEAERLEQEAKGKLERQKILDEAEAEKSRRALLELQALSAAVESTGQAKAEAQSRAEAQKIEGEAAVEQAKLKAEAAKIEAQSELERLQNARQAELGYVREQNEIEISKQTQVSEIEVKKFKLMVDAIGAQTIKDMATAGPDLQVKMLQALGLQSTLITDGTNPINLFNTANGLIGNFTN</sequence>
<gene>
    <name evidence="4" type="ORF">OXX778_LOCUS22360</name>
</gene>
<dbReference type="AlphaFoldDB" id="A0A814R4X1"/>
<dbReference type="Gene3D" id="6.20.380.10">
    <property type="match status" value="1"/>
</dbReference>
<feature type="coiled-coil region" evidence="1">
    <location>
        <begin position="302"/>
        <end position="329"/>
    </location>
</feature>
<dbReference type="PANTHER" id="PTHR14165">
    <property type="entry name" value="MAJOR VAULT PROTEIN"/>
    <property type="match status" value="1"/>
</dbReference>
<dbReference type="Pfam" id="PF11978">
    <property type="entry name" value="MVP_shoulder"/>
    <property type="match status" value="1"/>
</dbReference>
<dbReference type="GO" id="GO:0005737">
    <property type="term" value="C:cytoplasm"/>
    <property type="evidence" value="ECO:0007669"/>
    <property type="project" value="TreeGrafter"/>
</dbReference>
<dbReference type="Gene3D" id="2.30.30.570">
    <property type="match status" value="1"/>
</dbReference>
<organism evidence="4 5">
    <name type="scientific">Brachionus calyciflorus</name>
    <dbReference type="NCBI Taxonomy" id="104777"/>
    <lineage>
        <taxon>Eukaryota</taxon>
        <taxon>Metazoa</taxon>
        <taxon>Spiralia</taxon>
        <taxon>Gnathifera</taxon>
        <taxon>Rotifera</taxon>
        <taxon>Eurotatoria</taxon>
        <taxon>Monogononta</taxon>
        <taxon>Pseudotrocha</taxon>
        <taxon>Ploima</taxon>
        <taxon>Brachionidae</taxon>
        <taxon>Brachionus</taxon>
    </lineage>
</organism>
<dbReference type="FunFam" id="2.30.30.570:FF:000001">
    <property type="entry name" value="major vault protein-like"/>
    <property type="match status" value="1"/>
</dbReference>
<feature type="domain" description="Major vault protein shoulder" evidence="2">
    <location>
        <begin position="91"/>
        <end position="208"/>
    </location>
</feature>
<dbReference type="PANTHER" id="PTHR14165:SF3">
    <property type="entry name" value="MAJOR VAULT PROTEIN"/>
    <property type="match status" value="1"/>
</dbReference>
<dbReference type="CDD" id="cd08825">
    <property type="entry name" value="MVP_shoulder"/>
    <property type="match status" value="1"/>
</dbReference>
<evidence type="ECO:0000259" key="3">
    <source>
        <dbReference type="Pfam" id="PF17795"/>
    </source>
</evidence>
<dbReference type="FunFam" id="3.30.479.30:FF:000010">
    <property type="entry name" value="major vault protein-like"/>
    <property type="match status" value="1"/>
</dbReference>
<evidence type="ECO:0000256" key="1">
    <source>
        <dbReference type="SAM" id="Coils"/>
    </source>
</evidence>